<proteinExistence type="predicted"/>
<name>A0A0H5QYB6_9EUKA</name>
<feature type="signal peptide" evidence="1">
    <location>
        <begin position="1"/>
        <end position="16"/>
    </location>
</feature>
<keyword evidence="1" id="KW-0732">Signal</keyword>
<feature type="chain" id="PRO_5005223782" evidence="1">
    <location>
        <begin position="17"/>
        <end position="490"/>
    </location>
</feature>
<evidence type="ECO:0000256" key="1">
    <source>
        <dbReference type="SAM" id="SignalP"/>
    </source>
</evidence>
<sequence>MIWYLLLLCHVHSTKANDATDSRTPFQGLPLDNRELCSNANLPDFAVNRIDQALNDEGSANDCRLTVSLSSQTVGCSTRNSGQSSRNAPFFDLNYPYTIECDTVYPDFIKDCVIQGSFLHKTEPNSVSFPLATGPMASISQPDSQFTCFSRSQPGACSTRNSDKYIHNVEYFLDNNTGFNNDLQDSKEREVVQEFPDNDSGFADDPTDTKKRKGFQCSIIRGANCRFHRPSMKFFSNWPQNKFERSFKCKLVSEDALIGLESYVNSIRNHQTPIKSKLAVETAVVIAIENCLETHDDCLLGHQIILKPKTRQMAKIILGKVHENQFENNLKICLQFGRLSKNYQCHELCRQRTSFENALSKNVLSDWVIDKLSMMSIVFRSVISDIYHHPVLALFWNASVELLAMHGVNQMDYMECLKTHIMVKISNRHSKNKSKLIWDRNEDVSNCLHEYLSVVLSLIADTSEANCGNEIKRKRVSKFVFSRSKKIKVK</sequence>
<reference evidence="2" key="1">
    <citation type="submission" date="2015-04" db="EMBL/GenBank/DDBJ databases">
        <title>The genome sequence of the plant pathogenic Rhizarian Plasmodiophora brassicae reveals insights in its biotrophic life cycle and the origin of chitin synthesis.</title>
        <authorList>
            <person name="Schwelm A."/>
            <person name="Fogelqvist J."/>
            <person name="Knaust A."/>
            <person name="Julke S."/>
            <person name="Lilja T."/>
            <person name="Dhandapani V."/>
            <person name="Bonilla-Rosso G."/>
            <person name="Karlsson M."/>
            <person name="Shevchenko A."/>
            <person name="Choi S.R."/>
            <person name="Kim H.G."/>
            <person name="Park J.Y."/>
            <person name="Lim Y.P."/>
            <person name="Ludwig-Muller J."/>
            <person name="Dixelius C."/>
        </authorList>
    </citation>
    <scope>NUCLEOTIDE SEQUENCE</scope>
    <source>
        <tissue evidence="2">Potato root galls</tissue>
    </source>
</reference>
<accession>A0A0H5QYB6</accession>
<evidence type="ECO:0000313" key="2">
    <source>
        <dbReference type="EMBL" id="CRZ06978.1"/>
    </source>
</evidence>
<organism evidence="2">
    <name type="scientific">Spongospora subterranea</name>
    <dbReference type="NCBI Taxonomy" id="70186"/>
    <lineage>
        <taxon>Eukaryota</taxon>
        <taxon>Sar</taxon>
        <taxon>Rhizaria</taxon>
        <taxon>Endomyxa</taxon>
        <taxon>Phytomyxea</taxon>
        <taxon>Plasmodiophorida</taxon>
        <taxon>Plasmodiophoridae</taxon>
        <taxon>Spongospora</taxon>
    </lineage>
</organism>
<dbReference type="EMBL" id="HACM01006536">
    <property type="protein sequence ID" value="CRZ06978.1"/>
    <property type="molecule type" value="Transcribed_RNA"/>
</dbReference>
<protein>
    <submittedName>
        <fullName evidence="2">Uncharacterized protein</fullName>
    </submittedName>
</protein>
<dbReference type="AlphaFoldDB" id="A0A0H5QYB6"/>